<dbReference type="EMBL" id="BX284604">
    <property type="protein sequence ID" value="CCD83532.1"/>
    <property type="molecule type" value="Genomic_DNA"/>
</dbReference>
<gene>
    <name evidence="2 4" type="primary">pudl-2</name>
    <name evidence="2" type="ORF">CELE_Y54G2A.47</name>
    <name evidence="4" type="ORF">Y54G2A.47</name>
</gene>
<dbReference type="PaxDb" id="6239-Y54G2A.47"/>
<dbReference type="UCSC" id="Y54G2A.47">
    <property type="organism name" value="c. elegans"/>
</dbReference>
<dbReference type="Bgee" id="WBGene00044490">
    <property type="expression patterns" value="Expressed in adult organism and 1 other cell type or tissue"/>
</dbReference>
<dbReference type="PhylomeDB" id="Q4R162"/>
<evidence type="ECO:0000313" key="4">
    <source>
        <dbReference type="WormBase" id="Y54G2A.47"/>
    </source>
</evidence>
<dbReference type="Gene3D" id="2.60.40.3820">
    <property type="match status" value="1"/>
</dbReference>
<reference evidence="2 3" key="1">
    <citation type="journal article" date="1998" name="Science">
        <title>Genome sequence of the nematode C. elegans: a platform for investigating biology.</title>
        <authorList>
            <consortium name="The C. elegans sequencing consortium"/>
            <person name="Sulson J.E."/>
            <person name="Waterston R."/>
        </authorList>
    </citation>
    <scope>NUCLEOTIDE SEQUENCE [LARGE SCALE GENOMIC DNA]</scope>
    <source>
        <strain evidence="2 3">Bristol N2</strain>
    </source>
</reference>
<dbReference type="RefSeq" id="NP_001033447.1">
    <property type="nucleotide sequence ID" value="NM_001038358.5"/>
</dbReference>
<dbReference type="InParanoid" id="Q4R162"/>
<name>Q4R162_CAEEL</name>
<dbReference type="SMR" id="Q4R162"/>
<proteinExistence type="predicted"/>
<dbReference type="CTD" id="3896804"/>
<organism evidence="2 3">
    <name type="scientific">Caenorhabditis elegans</name>
    <dbReference type="NCBI Taxonomy" id="6239"/>
    <lineage>
        <taxon>Eukaryota</taxon>
        <taxon>Metazoa</taxon>
        <taxon>Ecdysozoa</taxon>
        <taxon>Nematoda</taxon>
        <taxon>Chromadorea</taxon>
        <taxon>Rhabditida</taxon>
        <taxon>Rhabditina</taxon>
        <taxon>Rhabditomorpha</taxon>
        <taxon>Rhabditoidea</taxon>
        <taxon>Rhabditidae</taxon>
        <taxon>Peloderinae</taxon>
        <taxon>Caenorhabditis</taxon>
    </lineage>
</organism>
<dbReference type="InterPro" id="IPR041157">
    <property type="entry name" value="PUD1/2"/>
</dbReference>
<dbReference type="Pfam" id="PF18457">
    <property type="entry name" value="PUD1_2"/>
    <property type="match status" value="1"/>
</dbReference>
<protein>
    <submittedName>
        <fullName evidence="2">Up-regulated in Daf-2 domain-containing protein</fullName>
    </submittedName>
</protein>
<evidence type="ECO:0000313" key="2">
    <source>
        <dbReference type="EMBL" id="CCD83532.1"/>
    </source>
</evidence>
<dbReference type="STRING" id="6239.Y54G2A.47.1"/>
<dbReference type="FunCoup" id="Q4R162">
    <property type="interactions" value="1"/>
</dbReference>
<dbReference type="OrthoDB" id="5785880at2759"/>
<dbReference type="eggNOG" id="ENOG502TFRI">
    <property type="taxonomic scope" value="Eukaryota"/>
</dbReference>
<evidence type="ECO:0000313" key="3">
    <source>
        <dbReference type="Proteomes" id="UP000001940"/>
    </source>
</evidence>
<sequence length="156" mass="17365">MATRRTASVDLENCTGSYFRLQVLHQYTNEGTDDSGLLDFKPGERKRVFDSVQYYTGFFTTGCDNWKVDGFSLKEVSSGTAIMKIEGKMFIEGLPYKSGHGFGAQWKKHTLRAEDRDTTTLIKVFPKEVHFISPSGVSTTGFYTIGQNILGLGIGI</sequence>
<dbReference type="HOGENOM" id="CLU_110839_0_0_1"/>
<dbReference type="PANTHER" id="PTHR31557:SF0">
    <property type="entry name" value="5C820-RELATED"/>
    <property type="match status" value="1"/>
</dbReference>
<evidence type="ECO:0000259" key="1">
    <source>
        <dbReference type="Pfam" id="PF18457"/>
    </source>
</evidence>
<dbReference type="AGR" id="WB:WBGene00044490"/>
<dbReference type="PeptideAtlas" id="Q4R162"/>
<dbReference type="KEGG" id="cel:CELE_Y54G2A.47"/>
<dbReference type="Proteomes" id="UP000001940">
    <property type="component" value="Chromosome IV"/>
</dbReference>
<dbReference type="AlphaFoldDB" id="Q4R162"/>
<keyword evidence="3" id="KW-1185">Reference proteome</keyword>
<dbReference type="WormBase" id="Y54G2A.47">
    <property type="protein sequence ID" value="CE38899"/>
    <property type="gene ID" value="WBGene00044490"/>
    <property type="gene designation" value="pudl-2"/>
</dbReference>
<dbReference type="GeneID" id="3896804"/>
<dbReference type="PANTHER" id="PTHR31557">
    <property type="entry name" value="5C820-RELATED-RELATED"/>
    <property type="match status" value="1"/>
</dbReference>
<accession>Q4R162</accession>
<feature type="domain" description="Up-regulated in Daf-2" evidence="1">
    <location>
        <begin position="3"/>
        <end position="142"/>
    </location>
</feature>